<dbReference type="InterPro" id="IPR001349">
    <property type="entry name" value="Cyt_c_oxidase_su6a"/>
</dbReference>
<dbReference type="PANTHER" id="PTHR11504:SF0">
    <property type="entry name" value="CYTOCHROME C OXIDASE SUBUNIT"/>
    <property type="match status" value="1"/>
</dbReference>
<dbReference type="OrthoDB" id="10400242at2759"/>
<dbReference type="EMBL" id="CP097510">
    <property type="protein sequence ID" value="URE39668.1"/>
    <property type="molecule type" value="Genomic_DNA"/>
</dbReference>
<evidence type="ECO:0000313" key="1">
    <source>
        <dbReference type="EMBL" id="URE39668.1"/>
    </source>
</evidence>
<accession>A0A9E7KZ09</accession>
<dbReference type="GO" id="GO:0006123">
    <property type="term" value="P:mitochondrial electron transport, cytochrome c to oxygen"/>
    <property type="evidence" value="ECO:0007669"/>
    <property type="project" value="TreeGrafter"/>
</dbReference>
<sequence length="129" mass="14433">MCWHSPFYNTPQEQNTACFPEGARERGRLPLTKLHCRVSKRVTDRLNYVMPMPMAKPSLRSVASLCGRAAKLGTRSFSAAARYEEAYEAAKWEKISIAGILTCAVLSIYNLCQGHHEHPEPPVVALVFV</sequence>
<proteinExistence type="predicted"/>
<name>A0A9E7KZ09_9LILI</name>
<dbReference type="GO" id="GO:0005743">
    <property type="term" value="C:mitochondrial inner membrane"/>
    <property type="evidence" value="ECO:0007669"/>
    <property type="project" value="InterPro"/>
</dbReference>
<keyword evidence="2" id="KW-1185">Reference proteome</keyword>
<dbReference type="AlphaFoldDB" id="A0A9E7KZ09"/>
<dbReference type="Proteomes" id="UP001055439">
    <property type="component" value="Chromosome 8"/>
</dbReference>
<dbReference type="GO" id="GO:0030234">
    <property type="term" value="F:enzyme regulator activity"/>
    <property type="evidence" value="ECO:0007669"/>
    <property type="project" value="TreeGrafter"/>
</dbReference>
<gene>
    <name evidence="1" type="ORF">MUK42_17294</name>
</gene>
<protein>
    <submittedName>
        <fullName evidence="1">Cytochrome c oxidase subunit VIa</fullName>
    </submittedName>
</protein>
<reference evidence="1" key="1">
    <citation type="submission" date="2022-05" db="EMBL/GenBank/DDBJ databases">
        <title>The Musa troglodytarum L. genome provides insights into the mechanism of non-climacteric behaviour and enrichment of carotenoids.</title>
        <authorList>
            <person name="Wang J."/>
        </authorList>
    </citation>
    <scope>NUCLEOTIDE SEQUENCE</scope>
    <source>
        <tissue evidence="1">Leaf</tissue>
    </source>
</reference>
<organism evidence="1 2">
    <name type="scientific">Musa troglodytarum</name>
    <name type="common">fe'i banana</name>
    <dbReference type="NCBI Taxonomy" id="320322"/>
    <lineage>
        <taxon>Eukaryota</taxon>
        <taxon>Viridiplantae</taxon>
        <taxon>Streptophyta</taxon>
        <taxon>Embryophyta</taxon>
        <taxon>Tracheophyta</taxon>
        <taxon>Spermatophyta</taxon>
        <taxon>Magnoliopsida</taxon>
        <taxon>Liliopsida</taxon>
        <taxon>Zingiberales</taxon>
        <taxon>Musaceae</taxon>
        <taxon>Musa</taxon>
    </lineage>
</organism>
<dbReference type="PANTHER" id="PTHR11504">
    <property type="entry name" value="CYTOCHROME C OXIDASE POLYPEPTIDE VIA"/>
    <property type="match status" value="1"/>
</dbReference>
<evidence type="ECO:0000313" key="2">
    <source>
        <dbReference type="Proteomes" id="UP001055439"/>
    </source>
</evidence>